<dbReference type="Pfam" id="PF18895">
    <property type="entry name" value="T4SS_pilin"/>
    <property type="match status" value="1"/>
</dbReference>
<sequence>MNKLLAGAPHEITNPIFGQPLTDLLNEGPFAFFQRLIPALVGIGFVVGVIIFVFIMIIGAIQWISSGGDKASVEAARGKVMNAIIGLIVLFVVFALIKLIETFFTINILELDIGVLRIV</sequence>
<keyword evidence="1" id="KW-0812">Transmembrane</keyword>
<evidence type="ECO:0000313" key="3">
    <source>
        <dbReference type="Proteomes" id="UP000176939"/>
    </source>
</evidence>
<feature type="transmembrane region" description="Helical" evidence="1">
    <location>
        <begin position="80"/>
        <end position="100"/>
    </location>
</feature>
<dbReference type="InterPro" id="IPR043993">
    <property type="entry name" value="T4SS_pilin"/>
</dbReference>
<protein>
    <submittedName>
        <fullName evidence="2">Uncharacterized protein</fullName>
    </submittedName>
</protein>
<comment type="caution">
    <text evidence="2">The sequence shown here is derived from an EMBL/GenBank/DDBJ whole genome shotgun (WGS) entry which is preliminary data.</text>
</comment>
<proteinExistence type="predicted"/>
<reference evidence="2 3" key="1">
    <citation type="journal article" date="2016" name="Nat. Commun.">
        <title>Thousands of microbial genomes shed light on interconnected biogeochemical processes in an aquifer system.</title>
        <authorList>
            <person name="Anantharaman K."/>
            <person name="Brown C.T."/>
            <person name="Hug L.A."/>
            <person name="Sharon I."/>
            <person name="Castelle C.J."/>
            <person name="Probst A.J."/>
            <person name="Thomas B.C."/>
            <person name="Singh A."/>
            <person name="Wilkins M.J."/>
            <person name="Karaoz U."/>
            <person name="Brodie E.L."/>
            <person name="Williams K.H."/>
            <person name="Hubbard S.S."/>
            <person name="Banfield J.F."/>
        </authorList>
    </citation>
    <scope>NUCLEOTIDE SEQUENCE [LARGE SCALE GENOMIC DNA]</scope>
</reference>
<keyword evidence="1" id="KW-1133">Transmembrane helix</keyword>
<dbReference type="Proteomes" id="UP000176939">
    <property type="component" value="Unassembled WGS sequence"/>
</dbReference>
<dbReference type="AlphaFoldDB" id="A0A1F7X3U7"/>
<evidence type="ECO:0000256" key="1">
    <source>
        <dbReference type="SAM" id="Phobius"/>
    </source>
</evidence>
<organism evidence="2 3">
    <name type="scientific">Candidatus Woesebacteria bacterium RBG_13_36_22</name>
    <dbReference type="NCBI Taxonomy" id="1802478"/>
    <lineage>
        <taxon>Bacteria</taxon>
        <taxon>Candidatus Woeseibacteriota</taxon>
    </lineage>
</organism>
<evidence type="ECO:0000313" key="2">
    <source>
        <dbReference type="EMBL" id="OGM09774.1"/>
    </source>
</evidence>
<dbReference type="EMBL" id="MGFQ01000019">
    <property type="protein sequence ID" value="OGM09774.1"/>
    <property type="molecule type" value="Genomic_DNA"/>
</dbReference>
<keyword evidence="1" id="KW-0472">Membrane</keyword>
<accession>A0A1F7X3U7</accession>
<name>A0A1F7X3U7_9BACT</name>
<feature type="transmembrane region" description="Helical" evidence="1">
    <location>
        <begin position="36"/>
        <end position="59"/>
    </location>
</feature>
<gene>
    <name evidence="2" type="ORF">A2Z67_03175</name>
</gene>